<protein>
    <submittedName>
        <fullName evidence="2">Nuclear transport factor 2 family protein</fullName>
    </submittedName>
</protein>
<gene>
    <name evidence="2" type="ORF">FRZ67_13850</name>
</gene>
<dbReference type="Pfam" id="PF20409">
    <property type="entry name" value="SnoaL_5"/>
    <property type="match status" value="1"/>
</dbReference>
<dbReference type="RefSeq" id="WP_147190226.1">
    <property type="nucleotide sequence ID" value="NZ_CP042435.1"/>
</dbReference>
<dbReference type="InterPro" id="IPR046860">
    <property type="entry name" value="SnoaL_5"/>
</dbReference>
<dbReference type="KEGG" id="pgin:FRZ67_13850"/>
<dbReference type="OrthoDB" id="336094at2"/>
<feature type="domain" description="SnoaL-like" evidence="1">
    <location>
        <begin position="1"/>
        <end position="118"/>
    </location>
</feature>
<dbReference type="InterPro" id="IPR032710">
    <property type="entry name" value="NTF2-like_dom_sf"/>
</dbReference>
<dbReference type="EMBL" id="CP042435">
    <property type="protein sequence ID" value="QEC68330.1"/>
    <property type="molecule type" value="Genomic_DNA"/>
</dbReference>
<evidence type="ECO:0000313" key="3">
    <source>
        <dbReference type="Proteomes" id="UP000321533"/>
    </source>
</evidence>
<dbReference type="Gene3D" id="3.10.450.50">
    <property type="match status" value="1"/>
</dbReference>
<evidence type="ECO:0000313" key="2">
    <source>
        <dbReference type="EMBL" id="QEC68330.1"/>
    </source>
</evidence>
<name>A0A5B8V9Y7_9BACT</name>
<keyword evidence="3" id="KW-1185">Reference proteome</keyword>
<sequence length="118" mass="13393">MTTKELAIRLVDLCRNGKIEEAKEELFAQDIVSLEPYEGILPKETKGMDAIRRKAELFISMVENFYGSIISDPVVAGDYFSVAWDTDLQIKGEPRKTNSELCVYKTSAGKIISEQFFY</sequence>
<reference evidence="2 3" key="1">
    <citation type="journal article" date="2016" name="Int. J. Syst. Evol. Microbiol.">
        <title>Panacibacter ginsenosidivorans gen. nov., sp. nov., with ginsenoside converting activity isolated from soil of a ginseng field.</title>
        <authorList>
            <person name="Siddiqi M.Z."/>
            <person name="Muhammad Shafi S."/>
            <person name="Choi K.D."/>
            <person name="Im W.T."/>
        </authorList>
    </citation>
    <scope>NUCLEOTIDE SEQUENCE [LARGE SCALE GENOMIC DNA]</scope>
    <source>
        <strain evidence="2 3">Gsoil1550</strain>
    </source>
</reference>
<dbReference type="Proteomes" id="UP000321533">
    <property type="component" value="Chromosome"/>
</dbReference>
<evidence type="ECO:0000259" key="1">
    <source>
        <dbReference type="Pfam" id="PF20409"/>
    </source>
</evidence>
<accession>A0A5B8V9Y7</accession>
<dbReference type="AlphaFoldDB" id="A0A5B8V9Y7"/>
<dbReference type="SUPFAM" id="SSF54427">
    <property type="entry name" value="NTF2-like"/>
    <property type="match status" value="1"/>
</dbReference>
<organism evidence="2 3">
    <name type="scientific">Panacibacter ginsenosidivorans</name>
    <dbReference type="NCBI Taxonomy" id="1813871"/>
    <lineage>
        <taxon>Bacteria</taxon>
        <taxon>Pseudomonadati</taxon>
        <taxon>Bacteroidota</taxon>
        <taxon>Chitinophagia</taxon>
        <taxon>Chitinophagales</taxon>
        <taxon>Chitinophagaceae</taxon>
        <taxon>Panacibacter</taxon>
    </lineage>
</organism>
<proteinExistence type="predicted"/>